<dbReference type="PANTHER" id="PTHR10201">
    <property type="entry name" value="MATRIX METALLOPROTEINASE"/>
    <property type="match status" value="1"/>
</dbReference>
<name>A0AAV6W349_9ARAC</name>
<dbReference type="InterPro" id="IPR024079">
    <property type="entry name" value="MetalloPept_cat_dom_sf"/>
</dbReference>
<dbReference type="SMART" id="SM00235">
    <property type="entry name" value="ZnMc"/>
    <property type="match status" value="1"/>
</dbReference>
<feature type="binding site" evidence="14">
    <location>
        <position position="301"/>
    </location>
    <ligand>
        <name>Ca(2+)</name>
        <dbReference type="ChEBI" id="CHEBI:29108"/>
        <label>4</label>
    </ligand>
</feature>
<dbReference type="AlphaFoldDB" id="A0AAV6W349"/>
<keyword evidence="2" id="KW-0645">Protease</keyword>
<keyword evidence="9" id="KW-0482">Metalloprotease</keyword>
<dbReference type="GO" id="GO:0005615">
    <property type="term" value="C:extracellular space"/>
    <property type="evidence" value="ECO:0007669"/>
    <property type="project" value="TreeGrafter"/>
</dbReference>
<dbReference type="GO" id="GO:0004222">
    <property type="term" value="F:metalloendopeptidase activity"/>
    <property type="evidence" value="ECO:0007669"/>
    <property type="project" value="InterPro"/>
</dbReference>
<keyword evidence="20" id="KW-1185">Reference proteome</keyword>
<evidence type="ECO:0000256" key="16">
    <source>
        <dbReference type="PROSITE-ProRule" id="PRU01011"/>
    </source>
</evidence>
<evidence type="ECO:0000256" key="2">
    <source>
        <dbReference type="ARBA" id="ARBA00022670"/>
    </source>
</evidence>
<dbReference type="PRINTS" id="PR00138">
    <property type="entry name" value="MATRIXIN"/>
</dbReference>
<feature type="binding site" evidence="14">
    <location>
        <position position="204"/>
    </location>
    <ligand>
        <name>Ca(2+)</name>
        <dbReference type="ChEBI" id="CHEBI:29108"/>
        <label>3</label>
    </ligand>
</feature>
<dbReference type="InterPro" id="IPR021190">
    <property type="entry name" value="Pept_M10A"/>
</dbReference>
<dbReference type="GO" id="GO:0008270">
    <property type="term" value="F:zinc ion binding"/>
    <property type="evidence" value="ECO:0007669"/>
    <property type="project" value="InterPro"/>
</dbReference>
<gene>
    <name evidence="19" type="ORF">JTE90_027453</name>
</gene>
<keyword evidence="10" id="KW-0865">Zymogen</keyword>
<dbReference type="Pfam" id="PF00413">
    <property type="entry name" value="Peptidase_M10"/>
    <property type="match status" value="1"/>
</dbReference>
<evidence type="ECO:0000256" key="7">
    <source>
        <dbReference type="ARBA" id="ARBA00022833"/>
    </source>
</evidence>
<dbReference type="CDD" id="cd04278">
    <property type="entry name" value="ZnMc_MMP"/>
    <property type="match status" value="1"/>
</dbReference>
<dbReference type="InterPro" id="IPR006026">
    <property type="entry name" value="Peptidase_Metallo"/>
</dbReference>
<feature type="repeat" description="Hemopexin" evidence="16">
    <location>
        <begin position="297"/>
        <end position="341"/>
    </location>
</feature>
<dbReference type="Pfam" id="PF00045">
    <property type="entry name" value="Hemopexin"/>
    <property type="match status" value="4"/>
</dbReference>
<feature type="binding site" evidence="14">
    <location>
        <position position="198"/>
    </location>
    <ligand>
        <name>Ca(2+)</name>
        <dbReference type="ChEBI" id="CHEBI:29108"/>
        <label>2</label>
    </ligand>
</feature>
<evidence type="ECO:0000256" key="6">
    <source>
        <dbReference type="ARBA" id="ARBA00022801"/>
    </source>
</evidence>
<feature type="binding site" evidence="14">
    <location>
        <position position="200"/>
    </location>
    <ligand>
        <name>Ca(2+)</name>
        <dbReference type="ChEBI" id="CHEBI:29108"/>
        <label>2</label>
    </ligand>
</feature>
<dbReference type="GO" id="GO:0031012">
    <property type="term" value="C:extracellular matrix"/>
    <property type="evidence" value="ECO:0007669"/>
    <property type="project" value="InterPro"/>
</dbReference>
<dbReference type="SUPFAM" id="SSF55486">
    <property type="entry name" value="Metalloproteases ('zincins'), catalytic domain"/>
    <property type="match status" value="1"/>
</dbReference>
<dbReference type="Gene3D" id="2.110.10.10">
    <property type="entry name" value="Hemopexin-like domain"/>
    <property type="match status" value="2"/>
</dbReference>
<dbReference type="Gene3D" id="3.40.390.10">
    <property type="entry name" value="Collagenase (Catalytic Domain)"/>
    <property type="match status" value="1"/>
</dbReference>
<dbReference type="SMART" id="SM00120">
    <property type="entry name" value="HX"/>
    <property type="match status" value="4"/>
</dbReference>
<accession>A0AAV6W349</accession>
<dbReference type="InterPro" id="IPR001818">
    <property type="entry name" value="Pept_M10_metallopeptidase"/>
</dbReference>
<dbReference type="InterPro" id="IPR018487">
    <property type="entry name" value="Hemopexin-like_repeat"/>
</dbReference>
<evidence type="ECO:0000256" key="3">
    <source>
        <dbReference type="ARBA" id="ARBA00022723"/>
    </source>
</evidence>
<comment type="similarity">
    <text evidence="1">Belongs to the peptidase M10A family.</text>
</comment>
<protein>
    <recommendedName>
        <fullName evidence="18">Peptidase metallopeptidase domain-containing protein</fullName>
    </recommendedName>
</protein>
<dbReference type="SUPFAM" id="SSF47090">
    <property type="entry name" value="PGBD-like"/>
    <property type="match status" value="1"/>
</dbReference>
<proteinExistence type="inferred from homology"/>
<feature type="binding site" evidence="14">
    <location>
        <position position="176"/>
    </location>
    <ligand>
        <name>Zn(2+)</name>
        <dbReference type="ChEBI" id="CHEBI:29105"/>
        <label>1</label>
    </ligand>
</feature>
<dbReference type="InterPro" id="IPR018486">
    <property type="entry name" value="Hemopexin_CS"/>
</dbReference>
<evidence type="ECO:0000256" key="5">
    <source>
        <dbReference type="ARBA" id="ARBA00022737"/>
    </source>
</evidence>
<evidence type="ECO:0000256" key="9">
    <source>
        <dbReference type="ARBA" id="ARBA00023049"/>
    </source>
</evidence>
<evidence type="ECO:0000256" key="8">
    <source>
        <dbReference type="ARBA" id="ARBA00022837"/>
    </source>
</evidence>
<feature type="binding site" evidence="14">
    <location>
        <position position="205"/>
    </location>
    <ligand>
        <name>Ca(2+)</name>
        <dbReference type="ChEBI" id="CHEBI:29108"/>
        <label>1</label>
    </ligand>
</feature>
<dbReference type="PROSITE" id="PS51642">
    <property type="entry name" value="HEMOPEXIN_2"/>
    <property type="match status" value="4"/>
</dbReference>
<feature type="signal peptide" evidence="17">
    <location>
        <begin position="1"/>
        <end position="27"/>
    </location>
</feature>
<comment type="caution">
    <text evidence="19">The sequence shown here is derived from an EMBL/GenBank/DDBJ whole genome shotgun (WGS) entry which is preliminary data.</text>
</comment>
<feature type="binding site" evidence="14">
    <location>
        <position position="184"/>
    </location>
    <ligand>
        <name>Ca(2+)</name>
        <dbReference type="ChEBI" id="CHEBI:29108"/>
        <label>3</label>
    </ligand>
</feature>
<dbReference type="EMBL" id="JAFNEN010000002">
    <property type="protein sequence ID" value="KAG8201980.1"/>
    <property type="molecule type" value="Genomic_DNA"/>
</dbReference>
<feature type="binding site" evidence="14">
    <location>
        <position position="394"/>
    </location>
    <ligand>
        <name>Ca(2+)</name>
        <dbReference type="ChEBI" id="CHEBI:29108"/>
        <label>5</label>
    </ligand>
</feature>
<keyword evidence="8 14" id="KW-0106">Calcium</keyword>
<feature type="domain" description="Peptidase metallopeptidase" evidence="18">
    <location>
        <begin position="111"/>
        <end position="270"/>
    </location>
</feature>
<feature type="repeat" description="Hemopexin" evidence="16">
    <location>
        <begin position="388"/>
        <end position="431"/>
    </location>
</feature>
<keyword evidence="7 13" id="KW-0862">Zinc</keyword>
<evidence type="ECO:0000256" key="17">
    <source>
        <dbReference type="SAM" id="SignalP"/>
    </source>
</evidence>
<dbReference type="CDD" id="cd00094">
    <property type="entry name" value="HX"/>
    <property type="match status" value="1"/>
</dbReference>
<feature type="repeat" description="Hemopexin" evidence="16">
    <location>
        <begin position="342"/>
        <end position="387"/>
    </location>
</feature>
<dbReference type="FunFam" id="3.40.390.10:FF:000022">
    <property type="entry name" value="Matrix metalloproteinase 1, isoform C"/>
    <property type="match status" value="1"/>
</dbReference>
<feature type="binding site" evidence="14">
    <location>
        <position position="348"/>
    </location>
    <ligand>
        <name>Ca(2+)</name>
        <dbReference type="ChEBI" id="CHEBI:29108"/>
        <label>5</label>
    </ligand>
</feature>
<keyword evidence="4 17" id="KW-0732">Signal</keyword>
<evidence type="ECO:0000256" key="12">
    <source>
        <dbReference type="PIRSR" id="PIRSR001191-1"/>
    </source>
</evidence>
<reference evidence="19 20" key="1">
    <citation type="journal article" date="2022" name="Nat. Ecol. Evol.">
        <title>A masculinizing supergene underlies an exaggerated male reproductive morph in a spider.</title>
        <authorList>
            <person name="Hendrickx F."/>
            <person name="De Corte Z."/>
            <person name="Sonet G."/>
            <person name="Van Belleghem S.M."/>
            <person name="Kostlbacher S."/>
            <person name="Vangestel C."/>
        </authorList>
    </citation>
    <scope>NUCLEOTIDE SEQUENCE [LARGE SCALE GENOMIC DNA]</scope>
    <source>
        <strain evidence="19">W744_W776</strain>
    </source>
</reference>
<feature type="binding site" evidence="14">
    <location>
        <position position="202"/>
    </location>
    <ligand>
        <name>Zn(2+)</name>
        <dbReference type="ChEBI" id="CHEBI:29105"/>
        <label>1</label>
    </ligand>
</feature>
<feature type="binding site" evidence="14">
    <location>
        <position position="243"/>
    </location>
    <ligand>
        <name>Zn(2+)</name>
        <dbReference type="ChEBI" id="CHEBI:29105"/>
        <label>2</label>
        <note>catalytic</note>
    </ligand>
</feature>
<sequence>MEGVKLCRQFLAAFLIYLCTINLGSVAAPSKIQAVSYLRKYGYIDSSTSGGSLVGEETVSNAVKDFQRFAGLSTTGNLDDATLNMMEKPRCGVRDKSGSTASKRKKRYAIQGSRWHMNNLNYRISKYPRKIRDRALVDNEIARALQAWSDVTNIKFFNNEKEDVTHVDIRFEHGDHGDGSPFEGRGHTLAHAFFPHCGSDAHFDDDEEWTINEDNGTNLFQVVVHEIGHSLGLDHSDVEDSVMTPFYEGYVPQKTLDRDDIESVQILYGRPNRAPPVINRNPARLTPDPNGPNICKNPTLDAATIVDDGRAFFFKGDYYWEIQESGIVNGPRKISDDWDGMPGNIDAAMTWSNGKTYFFKNDMYYRFKNQDMDSGFPKPMHVEFPGIPSNVNAAFVWGGNGRLYFFKDDLYWRFDNCKNPPVVTSTNTRNPYFYPIHIHNWKGLPTHIDAALTWDNQKTYFFKGDEYYRFNDGANVVDARSPTKRYWLHCQEE</sequence>
<feature type="chain" id="PRO_5043372488" description="Peptidase metallopeptidase domain-containing protein" evidence="17">
    <location>
        <begin position="28"/>
        <end position="493"/>
    </location>
</feature>
<dbReference type="Proteomes" id="UP000827092">
    <property type="component" value="Unassembled WGS sequence"/>
</dbReference>
<feature type="repeat" description="Hemopexin" evidence="16">
    <location>
        <begin position="445"/>
        <end position="490"/>
    </location>
</feature>
<feature type="binding site" evidence="13">
    <location>
        <position position="229"/>
    </location>
    <ligand>
        <name>Zn(2+)</name>
        <dbReference type="ChEBI" id="CHEBI:29105"/>
        <label>2</label>
        <note>catalytic</note>
    </ligand>
</feature>
<dbReference type="InterPro" id="IPR036365">
    <property type="entry name" value="PGBD-like_sf"/>
</dbReference>
<evidence type="ECO:0000256" key="1">
    <source>
        <dbReference type="ARBA" id="ARBA00010370"/>
    </source>
</evidence>
<evidence type="ECO:0000313" key="20">
    <source>
        <dbReference type="Proteomes" id="UP000827092"/>
    </source>
</evidence>
<dbReference type="InterPro" id="IPR002477">
    <property type="entry name" value="Peptidoglycan-bd-like"/>
</dbReference>
<evidence type="ECO:0000256" key="10">
    <source>
        <dbReference type="ARBA" id="ARBA00023145"/>
    </source>
</evidence>
<keyword evidence="6" id="KW-0378">Hydrolase</keyword>
<feature type="binding site" evidence="14">
    <location>
        <position position="449"/>
    </location>
    <ligand>
        <name>Ca(2+)</name>
        <dbReference type="ChEBI" id="CHEBI:29108"/>
        <label>4</label>
    </ligand>
</feature>
<keyword evidence="3 13" id="KW-0479">Metal-binding</keyword>
<dbReference type="PROSITE" id="PS00024">
    <property type="entry name" value="HEMOPEXIN"/>
    <property type="match status" value="1"/>
</dbReference>
<evidence type="ECO:0000256" key="11">
    <source>
        <dbReference type="ARBA" id="ARBA00023157"/>
    </source>
</evidence>
<dbReference type="PANTHER" id="PTHR10201:SF291">
    <property type="entry name" value="MATRIX METALLOPROTEINASE 1, ISOFORM C-RELATED"/>
    <property type="match status" value="1"/>
</dbReference>
<dbReference type="GO" id="GO:0030198">
    <property type="term" value="P:extracellular matrix organization"/>
    <property type="evidence" value="ECO:0007669"/>
    <property type="project" value="TreeGrafter"/>
</dbReference>
<feature type="binding site" evidence="14">
    <location>
        <position position="207"/>
    </location>
    <ligand>
        <name>Ca(2+)</name>
        <dbReference type="ChEBI" id="CHEBI:29108"/>
        <label>1</label>
    </ligand>
</feature>
<dbReference type="InterPro" id="IPR000585">
    <property type="entry name" value="Hemopexin-like_dom"/>
</dbReference>
<dbReference type="GO" id="GO:0030574">
    <property type="term" value="P:collagen catabolic process"/>
    <property type="evidence" value="ECO:0007669"/>
    <property type="project" value="TreeGrafter"/>
</dbReference>
<comment type="cofactor">
    <cofactor evidence="14">
        <name>Ca(2+)</name>
        <dbReference type="ChEBI" id="CHEBI:29108"/>
    </cofactor>
    <text evidence="14">Can bind about 5 Ca(2+) ions per subunit.</text>
</comment>
<feature type="binding site" evidence="13">
    <location>
        <position position="235"/>
    </location>
    <ligand>
        <name>Zn(2+)</name>
        <dbReference type="ChEBI" id="CHEBI:29105"/>
        <label>2</label>
        <note>catalytic</note>
    </ligand>
</feature>
<dbReference type="InterPro" id="IPR033739">
    <property type="entry name" value="M10A_MMP"/>
</dbReference>
<feature type="active site" evidence="12">
    <location>
        <position position="226"/>
    </location>
</feature>
<feature type="binding site" evidence="14">
    <location>
        <position position="207"/>
    </location>
    <ligand>
        <name>Ca(2+)</name>
        <dbReference type="ChEBI" id="CHEBI:29108"/>
        <label>3</label>
    </ligand>
</feature>
<evidence type="ECO:0000256" key="13">
    <source>
        <dbReference type="PIRSR" id="PIRSR001191-2"/>
    </source>
</evidence>
<dbReference type="SUPFAM" id="SSF50923">
    <property type="entry name" value="Hemopexin-like domain"/>
    <property type="match status" value="1"/>
</dbReference>
<dbReference type="GO" id="GO:0006508">
    <property type="term" value="P:proteolysis"/>
    <property type="evidence" value="ECO:0007669"/>
    <property type="project" value="UniProtKB-KW"/>
</dbReference>
<feature type="binding site" evidence="14">
    <location>
        <position position="178"/>
    </location>
    <ligand>
        <name>Zn(2+)</name>
        <dbReference type="ChEBI" id="CHEBI:29105"/>
        <label>1</label>
    </ligand>
</feature>
<keyword evidence="5" id="KW-0677">Repeat</keyword>
<feature type="binding site" evidence="14">
    <location>
        <position position="346"/>
    </location>
    <ligand>
        <name>Ca(2+)</name>
        <dbReference type="ChEBI" id="CHEBI:29108"/>
        <label>4</label>
    </ligand>
</feature>
<evidence type="ECO:0000259" key="18">
    <source>
        <dbReference type="SMART" id="SM00235"/>
    </source>
</evidence>
<evidence type="ECO:0000256" key="14">
    <source>
        <dbReference type="PIRSR" id="PIRSR621190-2"/>
    </source>
</evidence>
<feature type="disulfide bond" evidence="15">
    <location>
        <begin position="295"/>
        <end position="490"/>
    </location>
</feature>
<feature type="binding site" description="in inhibited form" evidence="14">
    <location>
        <position position="91"/>
    </location>
    <ligand>
        <name>Zn(2+)</name>
        <dbReference type="ChEBI" id="CHEBI:29105"/>
        <label>2</label>
        <note>catalytic</note>
    </ligand>
</feature>
<organism evidence="19 20">
    <name type="scientific">Oedothorax gibbosus</name>
    <dbReference type="NCBI Taxonomy" id="931172"/>
    <lineage>
        <taxon>Eukaryota</taxon>
        <taxon>Metazoa</taxon>
        <taxon>Ecdysozoa</taxon>
        <taxon>Arthropoda</taxon>
        <taxon>Chelicerata</taxon>
        <taxon>Arachnida</taxon>
        <taxon>Araneae</taxon>
        <taxon>Araneomorphae</taxon>
        <taxon>Entelegynae</taxon>
        <taxon>Araneoidea</taxon>
        <taxon>Linyphiidae</taxon>
        <taxon>Erigoninae</taxon>
        <taxon>Oedothorax</taxon>
    </lineage>
</organism>
<dbReference type="PIRSF" id="PIRSF001191">
    <property type="entry name" value="Peptidase_M10A_matrix"/>
    <property type="match status" value="1"/>
</dbReference>
<dbReference type="InterPro" id="IPR036375">
    <property type="entry name" value="Hemopexin-like_dom_sf"/>
</dbReference>
<evidence type="ECO:0000313" key="19">
    <source>
        <dbReference type="EMBL" id="KAG8201980.1"/>
    </source>
</evidence>
<evidence type="ECO:0000256" key="4">
    <source>
        <dbReference type="ARBA" id="ARBA00022729"/>
    </source>
</evidence>
<comment type="cofactor">
    <cofactor evidence="14">
        <name>Zn(2+)</name>
        <dbReference type="ChEBI" id="CHEBI:29105"/>
    </cofactor>
    <text evidence="14">Binds 2 Zn(2+) ions per subunit.</text>
</comment>
<evidence type="ECO:0000256" key="15">
    <source>
        <dbReference type="PIRSR" id="PIRSR621190-3"/>
    </source>
</evidence>
<keyword evidence="11 15" id="KW-1015">Disulfide bond</keyword>
<dbReference type="Pfam" id="PF01471">
    <property type="entry name" value="PG_binding_1"/>
    <property type="match status" value="1"/>
</dbReference>
<feature type="binding site" evidence="14">
    <location>
        <position position="191"/>
    </location>
    <ligand>
        <name>Zn(2+)</name>
        <dbReference type="ChEBI" id="CHEBI:29105"/>
        <label>1</label>
    </ligand>
</feature>
<feature type="binding site" evidence="13">
    <location>
        <position position="225"/>
    </location>
    <ligand>
        <name>Zn(2+)</name>
        <dbReference type="ChEBI" id="CHEBI:29105"/>
        <label>2</label>
        <note>catalytic</note>
    </ligand>
</feature>